<keyword evidence="1" id="KW-1133">Transmembrane helix</keyword>
<feature type="transmembrane region" description="Helical" evidence="1">
    <location>
        <begin position="366"/>
        <end position="385"/>
    </location>
</feature>
<dbReference type="Proteomes" id="UP000229681">
    <property type="component" value="Unassembled WGS sequence"/>
</dbReference>
<evidence type="ECO:0008006" key="4">
    <source>
        <dbReference type="Google" id="ProtNLM"/>
    </source>
</evidence>
<feature type="transmembrane region" description="Helical" evidence="1">
    <location>
        <begin position="297"/>
        <end position="318"/>
    </location>
</feature>
<reference evidence="2 3" key="1">
    <citation type="submission" date="2017-11" db="EMBL/GenBank/DDBJ databases">
        <title>Evolution of Phototrophy in the Chloroflexi Phylum Driven by Horizontal Gene Transfer.</title>
        <authorList>
            <person name="Ward L.M."/>
            <person name="Hemp J."/>
            <person name="Shih P.M."/>
            <person name="Mcglynn S.E."/>
            <person name="Fischer W."/>
        </authorList>
    </citation>
    <scope>NUCLEOTIDE SEQUENCE [LARGE SCALE GENOMIC DNA]</scope>
    <source>
        <strain evidence="2">JP3_13</strain>
    </source>
</reference>
<feature type="transmembrane region" description="Helical" evidence="1">
    <location>
        <begin position="459"/>
        <end position="478"/>
    </location>
</feature>
<organism evidence="2 3">
    <name type="scientific">Candidatus Thermofonsia Clade 1 bacterium</name>
    <dbReference type="NCBI Taxonomy" id="2364210"/>
    <lineage>
        <taxon>Bacteria</taxon>
        <taxon>Bacillati</taxon>
        <taxon>Chloroflexota</taxon>
        <taxon>Candidatus Thermofontia</taxon>
        <taxon>Candidatus Thermofonsia Clade 1</taxon>
    </lineage>
</organism>
<feature type="transmembrane region" description="Helical" evidence="1">
    <location>
        <begin position="205"/>
        <end position="227"/>
    </location>
</feature>
<gene>
    <name evidence="2" type="ORF">CUN49_02330</name>
</gene>
<keyword evidence="1" id="KW-0812">Transmembrane</keyword>
<evidence type="ECO:0000256" key="1">
    <source>
        <dbReference type="SAM" id="Phobius"/>
    </source>
</evidence>
<dbReference type="EMBL" id="PGTM01000017">
    <property type="protein sequence ID" value="PJF37046.1"/>
    <property type="molecule type" value="Genomic_DNA"/>
</dbReference>
<sequence>MDSRTWQQDLLSVALLIALCWLFYWRLLTPNALDQVSLVEGDFSGQFVAFAHYQAQRLGAGEVPLWNPYNLGGHPFLADTQSAVFYPPRLVSIALLNLTGGSTPQRMYAALQAEMVAHALIGSLLMYAFCRALIATAYSVPAALIGAITFAYGGFLTGYAPLQLAIMEAAVWLPLALLGILRATAQTERVQWHWFAVSGGALGLALLAGHPQTALYFIYLSLAYLLWRSFGRAHGKLRTFLLGALLFGLLGGGIAAVQLLHGWEYLSATTRGALGFEAKGNGFPFQDLLQVVLPGLFSLYSPLYFGITAFMLVIYSAARLRPAELFWFGVLFIALGLSFGKGAIVYDIFYQLAPGFSLFRQQERAAYLVAVAASILAAQGASDILTDTAQAALSRRYVGIFLGIAAGALSFSIAAFVEWLTAPEESLANFQRVTFSLLIAFAAALLLINLATYRNRYWLRGRSAALIALIVFELFSFGRTSPNFEPIPVANRLREPKVLAALRAHAAEKPPFRVDGLRENFGTLYNLPDIQGISPLRFTHVNRILNLPNRERMWQLFGVRYVITPDRELPTPSQVIYEEENPYNPVRLHVLAKALPLARVMHRVWIEPDEAQALGFLSEPAYDVVHTVMLPSAPPVALSGAESTPARLLELAPERWLIEAESPSAALLRVALVYDPNWQVRVNGERLPLLRADIAFSAVPIPAGKSTVEFSYQPTSYALGALITLGTLMALSLGGLLSLAHTLQRRARHAA</sequence>
<dbReference type="InterPro" id="IPR018580">
    <property type="entry name" value="Uncharacterised_YfhO"/>
</dbReference>
<evidence type="ECO:0000313" key="2">
    <source>
        <dbReference type="EMBL" id="PJF37046.1"/>
    </source>
</evidence>
<feature type="transmembrane region" description="Helical" evidence="1">
    <location>
        <begin position="6"/>
        <end position="25"/>
    </location>
</feature>
<accession>A0A2M8PHM6</accession>
<dbReference type="Pfam" id="PF09586">
    <property type="entry name" value="YfhO"/>
    <property type="match status" value="1"/>
</dbReference>
<protein>
    <recommendedName>
        <fullName evidence="4">Membrane protein 6-pyruvoyl-tetrahydropterin synthase-related domain-containing protein</fullName>
    </recommendedName>
</protein>
<name>A0A2M8PHM6_9CHLR</name>
<feature type="transmembrane region" description="Helical" evidence="1">
    <location>
        <begin position="115"/>
        <end position="134"/>
    </location>
</feature>
<feature type="transmembrane region" description="Helical" evidence="1">
    <location>
        <begin position="325"/>
        <end position="346"/>
    </location>
</feature>
<feature type="transmembrane region" description="Helical" evidence="1">
    <location>
        <begin position="239"/>
        <end position="260"/>
    </location>
</feature>
<proteinExistence type="predicted"/>
<dbReference type="AlphaFoldDB" id="A0A2M8PHM6"/>
<feature type="transmembrane region" description="Helical" evidence="1">
    <location>
        <begin position="397"/>
        <end position="421"/>
    </location>
</feature>
<comment type="caution">
    <text evidence="2">The sequence shown here is derived from an EMBL/GenBank/DDBJ whole genome shotgun (WGS) entry which is preliminary data.</text>
</comment>
<dbReference type="PANTHER" id="PTHR38454:SF1">
    <property type="entry name" value="INTEGRAL MEMBRANE PROTEIN"/>
    <property type="match status" value="1"/>
</dbReference>
<feature type="transmembrane region" description="Helical" evidence="1">
    <location>
        <begin position="140"/>
        <end position="162"/>
    </location>
</feature>
<dbReference type="PANTHER" id="PTHR38454">
    <property type="entry name" value="INTEGRAL MEMBRANE PROTEIN-RELATED"/>
    <property type="match status" value="1"/>
</dbReference>
<evidence type="ECO:0000313" key="3">
    <source>
        <dbReference type="Proteomes" id="UP000229681"/>
    </source>
</evidence>
<feature type="transmembrane region" description="Helical" evidence="1">
    <location>
        <begin position="169"/>
        <end position="185"/>
    </location>
</feature>
<keyword evidence="1" id="KW-0472">Membrane</keyword>
<feature type="transmembrane region" description="Helical" evidence="1">
    <location>
        <begin position="717"/>
        <end position="739"/>
    </location>
</feature>
<feature type="transmembrane region" description="Helical" evidence="1">
    <location>
        <begin position="433"/>
        <end position="452"/>
    </location>
</feature>